<feature type="transmembrane region" description="Helical" evidence="1">
    <location>
        <begin position="62"/>
        <end position="85"/>
    </location>
</feature>
<feature type="transmembrane region" description="Helical" evidence="1">
    <location>
        <begin position="7"/>
        <end position="29"/>
    </location>
</feature>
<keyword evidence="3" id="KW-1185">Reference proteome</keyword>
<keyword evidence="1" id="KW-0472">Membrane</keyword>
<evidence type="ECO:0000313" key="2">
    <source>
        <dbReference type="EMBL" id="CAK0829035.1"/>
    </source>
</evidence>
<keyword evidence="1" id="KW-1133">Transmembrane helix</keyword>
<dbReference type="EMBL" id="CAUYUJ010010314">
    <property type="protein sequence ID" value="CAK0829035.1"/>
    <property type="molecule type" value="Genomic_DNA"/>
</dbReference>
<organism evidence="2 3">
    <name type="scientific">Prorocentrum cordatum</name>
    <dbReference type="NCBI Taxonomy" id="2364126"/>
    <lineage>
        <taxon>Eukaryota</taxon>
        <taxon>Sar</taxon>
        <taxon>Alveolata</taxon>
        <taxon>Dinophyceae</taxon>
        <taxon>Prorocentrales</taxon>
        <taxon>Prorocentraceae</taxon>
        <taxon>Prorocentrum</taxon>
    </lineage>
</organism>
<name>A0ABN9SCP7_9DINO</name>
<keyword evidence="1" id="KW-0812">Transmembrane</keyword>
<evidence type="ECO:0000256" key="1">
    <source>
        <dbReference type="SAM" id="Phobius"/>
    </source>
</evidence>
<sequence>MLPRRRMLASLPSYIDLFFLALAWVLQWYSILKPIVLSLVAREGGPVVASVLQDESEGLRFWHIKVFSGLVGILVTNVLGTLYFWRADLPRVAALAALDLDTPFLIATQAEDYAKGRRRAH</sequence>
<dbReference type="Proteomes" id="UP001189429">
    <property type="component" value="Unassembled WGS sequence"/>
</dbReference>
<proteinExistence type="predicted"/>
<reference evidence="2" key="1">
    <citation type="submission" date="2023-10" db="EMBL/GenBank/DDBJ databases">
        <authorList>
            <person name="Chen Y."/>
            <person name="Shah S."/>
            <person name="Dougan E. K."/>
            <person name="Thang M."/>
            <person name="Chan C."/>
        </authorList>
    </citation>
    <scope>NUCLEOTIDE SEQUENCE [LARGE SCALE GENOMIC DNA]</scope>
</reference>
<accession>A0ABN9SCP7</accession>
<protein>
    <submittedName>
        <fullName evidence="2">Uncharacterized protein</fullName>
    </submittedName>
</protein>
<gene>
    <name evidence="2" type="ORF">PCOR1329_LOCUS28112</name>
</gene>
<comment type="caution">
    <text evidence="2">The sequence shown here is derived from an EMBL/GenBank/DDBJ whole genome shotgun (WGS) entry which is preliminary data.</text>
</comment>
<evidence type="ECO:0000313" key="3">
    <source>
        <dbReference type="Proteomes" id="UP001189429"/>
    </source>
</evidence>